<organism evidence="1 2">
    <name type="scientific">Weissella soli</name>
    <dbReference type="NCBI Taxonomy" id="155866"/>
    <lineage>
        <taxon>Bacteria</taxon>
        <taxon>Bacillati</taxon>
        <taxon>Bacillota</taxon>
        <taxon>Bacilli</taxon>
        <taxon>Lactobacillales</taxon>
        <taxon>Lactobacillaceae</taxon>
        <taxon>Weissella</taxon>
    </lineage>
</organism>
<dbReference type="AlphaFoldDB" id="A0A288QN56"/>
<proteinExistence type="predicted"/>
<dbReference type="KEGG" id="wso:WSWS_00965"/>
<dbReference type="GeneID" id="94546158"/>
<gene>
    <name evidence="1" type="ORF">DFP99_0594</name>
</gene>
<name>A0A288QN56_9LACO</name>
<reference evidence="1 2" key="1">
    <citation type="submission" date="2018-07" db="EMBL/GenBank/DDBJ databases">
        <title>Genomic Encyclopedia of Type Strains, Phase III (KMG-III): the genomes of soil and plant-associated and newly described type strains.</title>
        <authorList>
            <person name="Whitman W."/>
        </authorList>
    </citation>
    <scope>NUCLEOTIDE SEQUENCE [LARGE SCALE GENOMIC DNA]</scope>
    <source>
        <strain evidence="1 2">CECT 7031</strain>
    </source>
</reference>
<dbReference type="EMBL" id="QRAS01000001">
    <property type="protein sequence ID" value="RDL12161.1"/>
    <property type="molecule type" value="Genomic_DNA"/>
</dbReference>
<protein>
    <submittedName>
        <fullName evidence="1">Uncharacterized protein</fullName>
    </submittedName>
</protein>
<sequence length="232" mass="25918">MPTSISIRQISQLKIPEGETVVERAGVPLGSIRRSETTFIINSESYTIYNCSFSKDYADNISVFIPEIDDYIELNSYKKKIEFKLYYNSHKGIIFSDATTPITKSFLNCLNATPSVNIEYKTPHFNLESIANQLIETKGVGFDSDDEGVSSKSFYGSEVDTNQEASYALEQDHSTKLIGSIEVLGSLYTIMFTQSGSIVAYSKIPTTKEGKPLENPMLHFSLDVLSTIHFLD</sequence>
<accession>A0A288QN56</accession>
<evidence type="ECO:0000313" key="1">
    <source>
        <dbReference type="EMBL" id="RDL12161.1"/>
    </source>
</evidence>
<evidence type="ECO:0000313" key="2">
    <source>
        <dbReference type="Proteomes" id="UP000254912"/>
    </source>
</evidence>
<dbReference type="Proteomes" id="UP000254912">
    <property type="component" value="Unassembled WGS sequence"/>
</dbReference>
<keyword evidence="2" id="KW-1185">Reference proteome</keyword>
<comment type="caution">
    <text evidence="1">The sequence shown here is derived from an EMBL/GenBank/DDBJ whole genome shotgun (WGS) entry which is preliminary data.</text>
</comment>
<dbReference type="RefSeq" id="WP_070230210.1">
    <property type="nucleotide sequence ID" value="NZ_BJYO01000002.1"/>
</dbReference>